<dbReference type="EMBL" id="MHKV01000013">
    <property type="protein sequence ID" value="OGY97371.1"/>
    <property type="molecule type" value="Genomic_DNA"/>
</dbReference>
<dbReference type="Proteomes" id="UP000176349">
    <property type="component" value="Unassembled WGS sequence"/>
</dbReference>
<dbReference type="PANTHER" id="PTHR34573">
    <property type="entry name" value="VKC DOMAIN-CONTAINING PROTEIN"/>
    <property type="match status" value="1"/>
</dbReference>
<evidence type="ECO:0000313" key="13">
    <source>
        <dbReference type="Proteomes" id="UP000176349"/>
    </source>
</evidence>
<dbReference type="GO" id="GO:0048038">
    <property type="term" value="F:quinone binding"/>
    <property type="evidence" value="ECO:0007669"/>
    <property type="project" value="UniProtKB-KW"/>
</dbReference>
<evidence type="ECO:0000313" key="12">
    <source>
        <dbReference type="EMBL" id="OGY97371.1"/>
    </source>
</evidence>
<reference evidence="12 13" key="1">
    <citation type="journal article" date="2016" name="Nat. Commun.">
        <title>Thousands of microbial genomes shed light on interconnected biogeochemical processes in an aquifer system.</title>
        <authorList>
            <person name="Anantharaman K."/>
            <person name="Brown C.T."/>
            <person name="Hug L.A."/>
            <person name="Sharon I."/>
            <person name="Castelle C.J."/>
            <person name="Probst A.J."/>
            <person name="Thomas B.C."/>
            <person name="Singh A."/>
            <person name="Wilkins M.J."/>
            <person name="Karaoz U."/>
            <person name="Brodie E.L."/>
            <person name="Williams K.H."/>
            <person name="Hubbard S.S."/>
            <person name="Banfield J.F."/>
        </authorList>
    </citation>
    <scope>NUCLEOTIDE SEQUENCE [LARGE SCALE GENOMIC DNA]</scope>
</reference>
<dbReference type="GO" id="GO:0016491">
    <property type="term" value="F:oxidoreductase activity"/>
    <property type="evidence" value="ECO:0007669"/>
    <property type="project" value="UniProtKB-KW"/>
</dbReference>
<sequence>MRFLALAVLAGVGFLDSLYLTVSHYRNVSPVCGPLVGCETVLSSPYATIIGGTPNALWGVLYYLVLIALGVGLYRARDGALLLAAKTIAALGALAHLYFIYLQAFVIRAWCPYCILSASLTAAIIILLFLPGRKKTLKPIEVLK</sequence>
<evidence type="ECO:0000256" key="7">
    <source>
        <dbReference type="ARBA" id="ARBA00023136"/>
    </source>
</evidence>
<gene>
    <name evidence="12" type="ORF">A2128_01805</name>
</gene>
<evidence type="ECO:0000256" key="6">
    <source>
        <dbReference type="ARBA" id="ARBA00023002"/>
    </source>
</evidence>
<evidence type="ECO:0000256" key="8">
    <source>
        <dbReference type="ARBA" id="ARBA00023157"/>
    </source>
</evidence>
<feature type="transmembrane region" description="Helical" evidence="10">
    <location>
        <begin position="81"/>
        <end position="101"/>
    </location>
</feature>
<dbReference type="SMART" id="SM00756">
    <property type="entry name" value="VKc"/>
    <property type="match status" value="1"/>
</dbReference>
<dbReference type="Gene3D" id="1.20.1440.130">
    <property type="entry name" value="VKOR domain"/>
    <property type="match status" value="1"/>
</dbReference>
<keyword evidence="9" id="KW-0676">Redox-active center</keyword>
<evidence type="ECO:0000256" key="1">
    <source>
        <dbReference type="ARBA" id="ARBA00004141"/>
    </source>
</evidence>
<comment type="subcellular location">
    <subcellularLocation>
        <location evidence="1">Membrane</location>
        <topology evidence="1">Multi-pass membrane protein</topology>
    </subcellularLocation>
</comment>
<feature type="transmembrane region" description="Helical" evidence="10">
    <location>
        <begin position="107"/>
        <end position="130"/>
    </location>
</feature>
<dbReference type="PANTHER" id="PTHR34573:SF1">
    <property type="entry name" value="VITAMIN K EPOXIDE REDUCTASE DOMAIN-CONTAINING PROTEIN"/>
    <property type="match status" value="1"/>
</dbReference>
<keyword evidence="3 10" id="KW-0812">Transmembrane</keyword>
<evidence type="ECO:0000256" key="5">
    <source>
        <dbReference type="ARBA" id="ARBA00022989"/>
    </source>
</evidence>
<name>A0A1G2C8B2_9BACT</name>
<dbReference type="InterPro" id="IPR044698">
    <property type="entry name" value="VKOR/LTO1"/>
</dbReference>
<feature type="transmembrane region" description="Helical" evidence="10">
    <location>
        <begin position="56"/>
        <end position="74"/>
    </location>
</feature>
<dbReference type="CDD" id="cd12916">
    <property type="entry name" value="VKOR_1"/>
    <property type="match status" value="1"/>
</dbReference>
<accession>A0A1G2C8B2</accession>
<dbReference type="InterPro" id="IPR038354">
    <property type="entry name" value="VKOR_sf"/>
</dbReference>
<feature type="domain" description="Vitamin K epoxide reductase" evidence="11">
    <location>
        <begin position="1"/>
        <end position="132"/>
    </location>
</feature>
<dbReference type="InterPro" id="IPR012932">
    <property type="entry name" value="VKOR"/>
</dbReference>
<keyword evidence="5 10" id="KW-1133">Transmembrane helix</keyword>
<organism evidence="12 13">
    <name type="scientific">Candidatus Liptonbacteria bacterium GWC1_60_9</name>
    <dbReference type="NCBI Taxonomy" id="1798645"/>
    <lineage>
        <taxon>Bacteria</taxon>
        <taxon>Candidatus Liptoniibacteriota</taxon>
    </lineage>
</organism>
<evidence type="ECO:0000256" key="9">
    <source>
        <dbReference type="ARBA" id="ARBA00023284"/>
    </source>
</evidence>
<protein>
    <recommendedName>
        <fullName evidence="11">Vitamin K epoxide reductase domain-containing protein</fullName>
    </recommendedName>
</protein>
<comment type="caution">
    <text evidence="12">The sequence shown here is derived from an EMBL/GenBank/DDBJ whole genome shotgun (WGS) entry which is preliminary data.</text>
</comment>
<proteinExistence type="inferred from homology"/>
<evidence type="ECO:0000256" key="10">
    <source>
        <dbReference type="SAM" id="Phobius"/>
    </source>
</evidence>
<dbReference type="Pfam" id="PF07884">
    <property type="entry name" value="VKOR"/>
    <property type="match status" value="1"/>
</dbReference>
<dbReference type="AlphaFoldDB" id="A0A1G2C8B2"/>
<keyword evidence="4" id="KW-0874">Quinone</keyword>
<evidence type="ECO:0000256" key="3">
    <source>
        <dbReference type="ARBA" id="ARBA00022692"/>
    </source>
</evidence>
<evidence type="ECO:0000256" key="4">
    <source>
        <dbReference type="ARBA" id="ARBA00022719"/>
    </source>
</evidence>
<evidence type="ECO:0000259" key="11">
    <source>
        <dbReference type="SMART" id="SM00756"/>
    </source>
</evidence>
<keyword evidence="8" id="KW-1015">Disulfide bond</keyword>
<evidence type="ECO:0000256" key="2">
    <source>
        <dbReference type="ARBA" id="ARBA00006214"/>
    </source>
</evidence>
<dbReference type="GO" id="GO:0016020">
    <property type="term" value="C:membrane"/>
    <property type="evidence" value="ECO:0007669"/>
    <property type="project" value="UniProtKB-SubCell"/>
</dbReference>
<comment type="similarity">
    <text evidence="2">Belongs to the VKOR family.</text>
</comment>
<keyword evidence="7 10" id="KW-0472">Membrane</keyword>
<keyword evidence="6" id="KW-0560">Oxidoreductase</keyword>